<reference evidence="1 2" key="1">
    <citation type="journal article" date="2016" name="Nat. Commun.">
        <title>Thousands of microbial genomes shed light on interconnected biogeochemical processes in an aquifer system.</title>
        <authorList>
            <person name="Anantharaman K."/>
            <person name="Brown C.T."/>
            <person name="Hug L.A."/>
            <person name="Sharon I."/>
            <person name="Castelle C.J."/>
            <person name="Probst A.J."/>
            <person name="Thomas B.C."/>
            <person name="Singh A."/>
            <person name="Wilkins M.J."/>
            <person name="Karaoz U."/>
            <person name="Brodie E.L."/>
            <person name="Williams K.H."/>
            <person name="Hubbard S.S."/>
            <person name="Banfield J.F."/>
        </authorList>
    </citation>
    <scope>NUCLEOTIDE SEQUENCE [LARGE SCALE GENOMIC DNA]</scope>
</reference>
<evidence type="ECO:0000313" key="1">
    <source>
        <dbReference type="EMBL" id="OGC28810.1"/>
    </source>
</evidence>
<dbReference type="EMBL" id="MEUG01000001">
    <property type="protein sequence ID" value="OGC28810.1"/>
    <property type="molecule type" value="Genomic_DNA"/>
</dbReference>
<gene>
    <name evidence="1" type="ORF">A3K49_07695</name>
</gene>
<dbReference type="AlphaFoldDB" id="A0A1F4T8E3"/>
<proteinExistence type="predicted"/>
<organism evidence="1 2">
    <name type="scientific">candidate division WOR-1 bacterium RIFOXYC12_FULL_54_18</name>
    <dbReference type="NCBI Taxonomy" id="1802584"/>
    <lineage>
        <taxon>Bacteria</taxon>
        <taxon>Bacillati</taxon>
        <taxon>Saganbacteria</taxon>
    </lineage>
</organism>
<accession>A0A1F4T8E3</accession>
<comment type="caution">
    <text evidence="1">The sequence shown here is derived from an EMBL/GenBank/DDBJ whole genome shotgun (WGS) entry which is preliminary data.</text>
</comment>
<dbReference type="Proteomes" id="UP000178602">
    <property type="component" value="Unassembled WGS sequence"/>
</dbReference>
<sequence length="211" mass="23213">MTNIGLVGFRRWGHVNLAGTIQELYKNPKPGAFHATRRNTVEFCSEALGGRLFFPESRPLYAANVVDVNLLPEELILEGFLPGRIAQRIAGGSLGAPGFGLGIAGIDAVLDIVATSYQAVLAPKEHDRLVLLRQVYARSFSDVPVPWILRLPQEKFTALEAAKSVKVVNIKDFLYNGGTFSEMTFAGRFSLQDFEVYADPDPRELSYTPSP</sequence>
<protein>
    <submittedName>
        <fullName evidence="1">Uncharacterized protein</fullName>
    </submittedName>
</protein>
<name>A0A1F4T8E3_UNCSA</name>
<evidence type="ECO:0000313" key="2">
    <source>
        <dbReference type="Proteomes" id="UP000178602"/>
    </source>
</evidence>